<dbReference type="Proteomes" id="UP000315750">
    <property type="component" value="Chromosome"/>
</dbReference>
<dbReference type="PRINTS" id="PR00413">
    <property type="entry name" value="HADHALOGNASE"/>
</dbReference>
<dbReference type="OrthoDB" id="367448at2"/>
<dbReference type="AlphaFoldDB" id="A0A518AUP0"/>
<dbReference type="EMBL" id="CP036278">
    <property type="protein sequence ID" value="QDU58440.1"/>
    <property type="molecule type" value="Genomic_DNA"/>
</dbReference>
<dbReference type="PANTHER" id="PTHR46191">
    <property type="match status" value="1"/>
</dbReference>
<dbReference type="Pfam" id="PF00702">
    <property type="entry name" value="Hydrolase"/>
    <property type="match status" value="1"/>
</dbReference>
<evidence type="ECO:0000313" key="1">
    <source>
        <dbReference type="EMBL" id="QDU58440.1"/>
    </source>
</evidence>
<dbReference type="KEGG" id="amuc:Pan181_46760"/>
<evidence type="ECO:0000313" key="2">
    <source>
        <dbReference type="Proteomes" id="UP000315750"/>
    </source>
</evidence>
<dbReference type="SUPFAM" id="SSF56784">
    <property type="entry name" value="HAD-like"/>
    <property type="match status" value="1"/>
</dbReference>
<reference evidence="1 2" key="1">
    <citation type="submission" date="2019-02" db="EMBL/GenBank/DDBJ databases">
        <title>Deep-cultivation of Planctomycetes and their phenomic and genomic characterization uncovers novel biology.</title>
        <authorList>
            <person name="Wiegand S."/>
            <person name="Jogler M."/>
            <person name="Boedeker C."/>
            <person name="Pinto D."/>
            <person name="Vollmers J."/>
            <person name="Rivas-Marin E."/>
            <person name="Kohn T."/>
            <person name="Peeters S.H."/>
            <person name="Heuer A."/>
            <person name="Rast P."/>
            <person name="Oberbeckmann S."/>
            <person name="Bunk B."/>
            <person name="Jeske O."/>
            <person name="Meyerdierks A."/>
            <person name="Storesund J.E."/>
            <person name="Kallscheuer N."/>
            <person name="Luecker S."/>
            <person name="Lage O.M."/>
            <person name="Pohl T."/>
            <person name="Merkel B.J."/>
            <person name="Hornburger P."/>
            <person name="Mueller R.-W."/>
            <person name="Bruemmer F."/>
            <person name="Labrenz M."/>
            <person name="Spormann A.M."/>
            <person name="Op den Camp H."/>
            <person name="Overmann J."/>
            <person name="Amann R."/>
            <person name="Jetten M.S.M."/>
            <person name="Mascher T."/>
            <person name="Medema M.H."/>
            <person name="Devos D.P."/>
            <person name="Kaster A.-K."/>
            <person name="Ovreas L."/>
            <person name="Rohde M."/>
            <person name="Galperin M.Y."/>
            <person name="Jogler C."/>
        </authorList>
    </citation>
    <scope>NUCLEOTIDE SEQUENCE [LARGE SCALE GENOMIC DNA]</scope>
    <source>
        <strain evidence="1 2">Pan181</strain>
    </source>
</reference>
<dbReference type="EC" id="3.1.3.18" evidence="1"/>
<dbReference type="InterPro" id="IPR006439">
    <property type="entry name" value="HAD-SF_hydro_IA"/>
</dbReference>
<proteinExistence type="predicted"/>
<accession>A0A518AUP0</accession>
<dbReference type="InterPro" id="IPR051828">
    <property type="entry name" value="HAD-like_hydrolase_domain"/>
</dbReference>
<protein>
    <submittedName>
        <fullName evidence="1">Phosphoglycolate phosphatase</fullName>
        <ecNumber evidence="1">3.1.3.18</ecNumber>
    </submittedName>
</protein>
<dbReference type="InterPro" id="IPR036412">
    <property type="entry name" value="HAD-like_sf"/>
</dbReference>
<dbReference type="GO" id="GO:0008967">
    <property type="term" value="F:phosphoglycolate phosphatase activity"/>
    <property type="evidence" value="ECO:0007669"/>
    <property type="project" value="UniProtKB-EC"/>
</dbReference>
<dbReference type="PANTHER" id="PTHR46191:SF2">
    <property type="entry name" value="HALOACID DEHALOGENASE-LIKE HYDROLASE DOMAIN-CONTAINING PROTEIN 3"/>
    <property type="match status" value="1"/>
</dbReference>
<dbReference type="InterPro" id="IPR023214">
    <property type="entry name" value="HAD_sf"/>
</dbReference>
<gene>
    <name evidence="1" type="primary">gph_2</name>
    <name evidence="1" type="ORF">Pan181_46760</name>
</gene>
<dbReference type="SFLD" id="SFLDG01129">
    <property type="entry name" value="C1.5:_HAD__Beta-PGM__Phosphata"/>
    <property type="match status" value="1"/>
</dbReference>
<dbReference type="RefSeq" id="WP_145250422.1">
    <property type="nucleotide sequence ID" value="NZ_CP036278.1"/>
</dbReference>
<keyword evidence="2" id="KW-1185">Reference proteome</keyword>
<dbReference type="SFLD" id="SFLDS00003">
    <property type="entry name" value="Haloacid_Dehalogenase"/>
    <property type="match status" value="1"/>
</dbReference>
<keyword evidence="1" id="KW-0378">Hydrolase</keyword>
<organism evidence="1 2">
    <name type="scientific">Aeoliella mucimassa</name>
    <dbReference type="NCBI Taxonomy" id="2527972"/>
    <lineage>
        <taxon>Bacteria</taxon>
        <taxon>Pseudomonadati</taxon>
        <taxon>Planctomycetota</taxon>
        <taxon>Planctomycetia</taxon>
        <taxon>Pirellulales</taxon>
        <taxon>Lacipirellulaceae</taxon>
        <taxon>Aeoliella</taxon>
    </lineage>
</organism>
<dbReference type="Gene3D" id="3.40.50.1000">
    <property type="entry name" value="HAD superfamily/HAD-like"/>
    <property type="match status" value="1"/>
</dbReference>
<name>A0A518AUP0_9BACT</name>
<sequence length="296" mass="32222">MQAIDIILENSQPLAPKPTDTEPVLPELDGIRAVLFDVYGTLFISASGDISLTSGASRGDAAEQACQQAGLMLTTAVGDDVVAALHAEIKRQHAESDFEFPEVDIHEVWRSALKTLLEQGYIDYTLKDHEIEQLAIEYETRVNPVWPMPGLSDCLASLHAAGLPLGIVSNAQSFTRELFPALGGGPLDELGFDAALCVWSYEERKAKPSQWMYEKVSRVLTERGIAPDTVLYVGNDMRNDVAPAAAVGFRTVLFAGDARSLRLREGDPLVEGVQPTAVVTDLRQILTILRLAPPQL</sequence>